<reference evidence="1" key="1">
    <citation type="submission" date="2018-02" db="EMBL/GenBank/DDBJ databases">
        <title>Rhizophora mucronata_Transcriptome.</title>
        <authorList>
            <person name="Meera S.P."/>
            <person name="Sreeshan A."/>
            <person name="Augustine A."/>
        </authorList>
    </citation>
    <scope>NUCLEOTIDE SEQUENCE</scope>
    <source>
        <tissue evidence="1">Leaf</tissue>
    </source>
</reference>
<dbReference type="EMBL" id="GGEC01088891">
    <property type="protein sequence ID" value="MBX69375.1"/>
    <property type="molecule type" value="Transcribed_RNA"/>
</dbReference>
<organism evidence="1">
    <name type="scientific">Rhizophora mucronata</name>
    <name type="common">Asiatic mangrove</name>
    <dbReference type="NCBI Taxonomy" id="61149"/>
    <lineage>
        <taxon>Eukaryota</taxon>
        <taxon>Viridiplantae</taxon>
        <taxon>Streptophyta</taxon>
        <taxon>Embryophyta</taxon>
        <taxon>Tracheophyta</taxon>
        <taxon>Spermatophyta</taxon>
        <taxon>Magnoliopsida</taxon>
        <taxon>eudicotyledons</taxon>
        <taxon>Gunneridae</taxon>
        <taxon>Pentapetalae</taxon>
        <taxon>rosids</taxon>
        <taxon>fabids</taxon>
        <taxon>Malpighiales</taxon>
        <taxon>Rhizophoraceae</taxon>
        <taxon>Rhizophora</taxon>
    </lineage>
</organism>
<accession>A0A2P2QR09</accession>
<name>A0A2P2QR09_RHIMU</name>
<sequence length="54" mass="6063">MGIPAVAPTSLADHEHSLITSHGFQKQMEFVLRVEIILPCYVFQNQYFPSGDAK</sequence>
<protein>
    <submittedName>
        <fullName evidence="1">Uncharacterized protein</fullName>
    </submittedName>
</protein>
<proteinExistence type="predicted"/>
<dbReference type="AlphaFoldDB" id="A0A2P2QR09"/>
<evidence type="ECO:0000313" key="1">
    <source>
        <dbReference type="EMBL" id="MBX69375.1"/>
    </source>
</evidence>